<gene>
    <name evidence="1" type="ordered locus">SPO3802</name>
</gene>
<dbReference type="PaxDb" id="246200-SPO3802"/>
<dbReference type="KEGG" id="sil:SPO3802"/>
<dbReference type="InterPro" id="IPR029016">
    <property type="entry name" value="GAF-like_dom_sf"/>
</dbReference>
<dbReference type="AlphaFoldDB" id="Q5LLW9"/>
<evidence type="ECO:0000313" key="1">
    <source>
        <dbReference type="EMBL" id="AAV97016.1"/>
    </source>
</evidence>
<dbReference type="Gene3D" id="3.30.450.40">
    <property type="match status" value="1"/>
</dbReference>
<protein>
    <recommendedName>
        <fullName evidence="3">GAF domain-containing protein</fullName>
    </recommendedName>
</protein>
<dbReference type="EMBL" id="CP000031">
    <property type="protein sequence ID" value="AAV97016.1"/>
    <property type="molecule type" value="Genomic_DNA"/>
</dbReference>
<reference evidence="1 2" key="1">
    <citation type="journal article" date="2004" name="Nature">
        <title>Genome sequence of Silicibacter pomeroyi reveals adaptations to the marine environment.</title>
        <authorList>
            <person name="Moran M.A."/>
            <person name="Buchan A."/>
            <person name="Gonzalez J.M."/>
            <person name="Heidelberg J.F."/>
            <person name="Whitman W.B."/>
            <person name="Kiene R.P."/>
            <person name="Henriksen J.R."/>
            <person name="King G.M."/>
            <person name="Belas R."/>
            <person name="Fuqua C."/>
            <person name="Brinkac L."/>
            <person name="Lewis M."/>
            <person name="Johri S."/>
            <person name="Weaver B."/>
            <person name="Pai G."/>
            <person name="Eisen J.A."/>
            <person name="Rahe E."/>
            <person name="Sheldon W.M."/>
            <person name="Ye W."/>
            <person name="Miller T.R."/>
            <person name="Carlton J."/>
            <person name="Rasko D.A."/>
            <person name="Paulsen I.T."/>
            <person name="Ren Q."/>
            <person name="Daugherty S.C."/>
            <person name="Deboy R.T."/>
            <person name="Dodson R.J."/>
            <person name="Durkin A.S."/>
            <person name="Madupu R."/>
            <person name="Nelson W.C."/>
            <person name="Sullivan S.A."/>
            <person name="Rosovitz M.J."/>
            <person name="Haft D.H."/>
            <person name="Selengut J."/>
            <person name="Ward N."/>
        </authorList>
    </citation>
    <scope>NUCLEOTIDE SEQUENCE [LARGE SCALE GENOMIC DNA]</scope>
    <source>
        <strain evidence="2">ATCC 700808 / DSM 15171 / DSS-3</strain>
    </source>
</reference>
<dbReference type="Proteomes" id="UP000001023">
    <property type="component" value="Chromosome"/>
</dbReference>
<sequence>MGSASGGSNRMTETDLRAFTNDLALATDGTGALDALCRFAQSLLPARLFTITLIDLDAGQALRVYSNMPQSYPVSGRKPVTRDVWFQQVIEGQHSFVANSGAEIAAVFPDQPLIASLGCDAVVNLPVVLGGRTVATVNLLDRAQSYPAMVLARIETELRLPAMATLAVYYMLEGSAPDR</sequence>
<name>Q5LLW9_RUEPO</name>
<dbReference type="STRING" id="246200.SPO3802"/>
<accession>Q5LLW9</accession>
<reference evidence="1 2" key="2">
    <citation type="journal article" date="2014" name="Stand. Genomic Sci.">
        <title>An updated genome annotation for the model marine bacterium Ruegeria pomeroyi DSS-3.</title>
        <authorList>
            <person name="Rivers A.R."/>
            <person name="Smith C.B."/>
            <person name="Moran M.A."/>
        </authorList>
    </citation>
    <scope>GENOME REANNOTATION</scope>
    <source>
        <strain evidence="2">ATCC 700808 / DSM 15171 / DSS-3</strain>
    </source>
</reference>
<dbReference type="eggNOG" id="COG2203">
    <property type="taxonomic scope" value="Bacteria"/>
</dbReference>
<evidence type="ECO:0000313" key="2">
    <source>
        <dbReference type="Proteomes" id="UP000001023"/>
    </source>
</evidence>
<dbReference type="SUPFAM" id="SSF55781">
    <property type="entry name" value="GAF domain-like"/>
    <property type="match status" value="1"/>
</dbReference>
<keyword evidence="2" id="KW-1185">Reference proteome</keyword>
<proteinExistence type="predicted"/>
<evidence type="ECO:0008006" key="3">
    <source>
        <dbReference type="Google" id="ProtNLM"/>
    </source>
</evidence>
<dbReference type="HOGENOM" id="CLU_120803_1_0_5"/>
<organism evidence="1 2">
    <name type="scientific">Ruegeria pomeroyi (strain ATCC 700808 / DSM 15171 / DSS-3)</name>
    <name type="common">Silicibacter pomeroyi</name>
    <dbReference type="NCBI Taxonomy" id="246200"/>
    <lineage>
        <taxon>Bacteria</taxon>
        <taxon>Pseudomonadati</taxon>
        <taxon>Pseudomonadota</taxon>
        <taxon>Alphaproteobacteria</taxon>
        <taxon>Rhodobacterales</taxon>
        <taxon>Roseobacteraceae</taxon>
        <taxon>Ruegeria</taxon>
    </lineage>
</organism>